<accession>A0A371K1J0</accession>
<dbReference type="RefSeq" id="WP_115857207.1">
    <property type="nucleotide sequence ID" value="NZ_QTSU01000001.1"/>
</dbReference>
<dbReference type="Proteomes" id="UP000264492">
    <property type="component" value="Unassembled WGS sequence"/>
</dbReference>
<organism evidence="2 3">
    <name type="scientific">Lysobacter silvisoli</name>
    <dbReference type="NCBI Taxonomy" id="2293254"/>
    <lineage>
        <taxon>Bacteria</taxon>
        <taxon>Pseudomonadati</taxon>
        <taxon>Pseudomonadota</taxon>
        <taxon>Gammaproteobacteria</taxon>
        <taxon>Lysobacterales</taxon>
        <taxon>Lysobacteraceae</taxon>
        <taxon>Lysobacter</taxon>
    </lineage>
</organism>
<dbReference type="InterPro" id="IPR051606">
    <property type="entry name" value="Polyketide_Oxido-like"/>
</dbReference>
<proteinExistence type="predicted"/>
<evidence type="ECO:0000313" key="2">
    <source>
        <dbReference type="EMBL" id="RDZ27764.1"/>
    </source>
</evidence>
<dbReference type="PANTHER" id="PTHR43355">
    <property type="entry name" value="FLAVIN REDUCTASE (NADPH)"/>
    <property type="match status" value="1"/>
</dbReference>
<dbReference type="GO" id="GO:0016646">
    <property type="term" value="F:oxidoreductase activity, acting on the CH-NH group of donors, NAD or NADP as acceptor"/>
    <property type="evidence" value="ECO:0007669"/>
    <property type="project" value="TreeGrafter"/>
</dbReference>
<protein>
    <submittedName>
        <fullName evidence="2">NAD(P)-dependent oxidoreductase</fullName>
    </submittedName>
</protein>
<sequence>MHIALIGASGYIGSALREEALSRGHRVTALVGNPDKLAPAAGLTVAAADALDAQRLSAQLAGHDAVISAFSGHAQDDVRGYYNRGIAAIVEATKLAGVPRLLMVGGAGSLEVAPGVQLVDTPEFPEQYKATALGARDTLERLRGETALDWTLLSPAALISPGERSGRFRLGGDQLLVDEQGRSAISVQDYAVAMIDELEHPAHTRRRFTVAY</sequence>
<dbReference type="CDD" id="cd05244">
    <property type="entry name" value="BVR-B_like_SDR_a"/>
    <property type="match status" value="1"/>
</dbReference>
<evidence type="ECO:0000313" key="3">
    <source>
        <dbReference type="Proteomes" id="UP000264492"/>
    </source>
</evidence>
<keyword evidence="3" id="KW-1185">Reference proteome</keyword>
<comment type="caution">
    <text evidence="2">The sequence shown here is derived from an EMBL/GenBank/DDBJ whole genome shotgun (WGS) entry which is preliminary data.</text>
</comment>
<dbReference type="InterPro" id="IPR036291">
    <property type="entry name" value="NAD(P)-bd_dom_sf"/>
</dbReference>
<feature type="domain" description="NAD(P)-binding" evidence="1">
    <location>
        <begin position="7"/>
        <end position="200"/>
    </location>
</feature>
<gene>
    <name evidence="2" type="ORF">DX914_00900</name>
</gene>
<dbReference type="EMBL" id="QTSU01000001">
    <property type="protein sequence ID" value="RDZ27764.1"/>
    <property type="molecule type" value="Genomic_DNA"/>
</dbReference>
<dbReference type="InterPro" id="IPR016040">
    <property type="entry name" value="NAD(P)-bd_dom"/>
</dbReference>
<name>A0A371K1J0_9GAMM</name>
<dbReference type="SUPFAM" id="SSF51735">
    <property type="entry name" value="NAD(P)-binding Rossmann-fold domains"/>
    <property type="match status" value="1"/>
</dbReference>
<reference evidence="2 3" key="1">
    <citation type="submission" date="2018-08" db="EMBL/GenBank/DDBJ databases">
        <title>Lysobacter sp. zong2l5, whole genome shotgun sequence.</title>
        <authorList>
            <person name="Zhang X."/>
            <person name="Feng G."/>
            <person name="Zhu H."/>
        </authorList>
    </citation>
    <scope>NUCLEOTIDE SEQUENCE [LARGE SCALE GENOMIC DNA]</scope>
    <source>
        <strain evidence="3">zong2l5</strain>
    </source>
</reference>
<evidence type="ECO:0000259" key="1">
    <source>
        <dbReference type="Pfam" id="PF13460"/>
    </source>
</evidence>
<dbReference type="Gene3D" id="3.40.50.720">
    <property type="entry name" value="NAD(P)-binding Rossmann-like Domain"/>
    <property type="match status" value="1"/>
</dbReference>
<dbReference type="PANTHER" id="PTHR43355:SF2">
    <property type="entry name" value="FLAVIN REDUCTASE (NADPH)"/>
    <property type="match status" value="1"/>
</dbReference>
<dbReference type="AlphaFoldDB" id="A0A371K1J0"/>
<dbReference type="Pfam" id="PF13460">
    <property type="entry name" value="NAD_binding_10"/>
    <property type="match status" value="1"/>
</dbReference>
<dbReference type="OrthoDB" id="7352421at2"/>